<evidence type="ECO:0000256" key="1">
    <source>
        <dbReference type="SAM" id="MobiDB-lite"/>
    </source>
</evidence>
<dbReference type="Pfam" id="PF10294">
    <property type="entry name" value="Methyltransf_16"/>
    <property type="match status" value="1"/>
</dbReference>
<protein>
    <recommendedName>
        <fullName evidence="4">Methyltransferase-like protein 23</fullName>
    </recommendedName>
</protein>
<evidence type="ECO:0000313" key="3">
    <source>
        <dbReference type="Proteomes" id="UP000816034"/>
    </source>
</evidence>
<dbReference type="RefSeq" id="XP_044551333.1">
    <property type="nucleotide sequence ID" value="XM_044691006.1"/>
</dbReference>
<dbReference type="Gene3D" id="3.40.50.150">
    <property type="entry name" value="Vaccinia Virus protein VP39"/>
    <property type="match status" value="1"/>
</dbReference>
<dbReference type="GeneID" id="68094129"/>
<keyword evidence="3" id="KW-1185">Reference proteome</keyword>
<feature type="region of interest" description="Disordered" evidence="1">
    <location>
        <begin position="1"/>
        <end position="21"/>
    </location>
</feature>
<accession>A0AA88KN94</accession>
<sequence length="298" mass="34811">MIGHSDQEECNSEEEECNDDDEEVNLIDEDETITFTFDQRFQFSYPLYSGESAIAEPSLQQLQIKLRVLISEHNKHTGTHLWNCSVLLANYFLHEMTRTDHSEIFDGFQLPVIQTKPITILELGCGLGLPSILNCKLNARNRSIMTDLNTSDFEERCLTQCKLNEISENQFRILPLEWGYDFTSILKTSMEENIDLIVATDCLYDKKLYDNFFSTVYLLKILLKKPTLPLLLAQYKRNESDNITFQLKRWNLSARILNWQETIDLQHYLTIMGADNDYDNLEKQFFELYEATQIVLIT</sequence>
<dbReference type="Proteomes" id="UP000816034">
    <property type="component" value="Unassembled WGS sequence"/>
</dbReference>
<organism evidence="2 3">
    <name type="scientific">Naegleria lovaniensis</name>
    <name type="common">Amoeba</name>
    <dbReference type="NCBI Taxonomy" id="51637"/>
    <lineage>
        <taxon>Eukaryota</taxon>
        <taxon>Discoba</taxon>
        <taxon>Heterolobosea</taxon>
        <taxon>Tetramitia</taxon>
        <taxon>Eutetramitia</taxon>
        <taxon>Vahlkampfiidae</taxon>
        <taxon>Naegleria</taxon>
    </lineage>
</organism>
<feature type="compositionally biased region" description="Acidic residues" evidence="1">
    <location>
        <begin position="8"/>
        <end position="21"/>
    </location>
</feature>
<dbReference type="AlphaFoldDB" id="A0AA88KN94"/>
<evidence type="ECO:0008006" key="4">
    <source>
        <dbReference type="Google" id="ProtNLM"/>
    </source>
</evidence>
<reference evidence="2 3" key="1">
    <citation type="journal article" date="2018" name="BMC Genomics">
        <title>The genome of Naegleria lovaniensis, the basis for a comparative approach to unravel pathogenicity factors of the human pathogenic amoeba N. fowleri.</title>
        <authorList>
            <person name="Liechti N."/>
            <person name="Schurch N."/>
            <person name="Bruggmann R."/>
            <person name="Wittwer M."/>
        </authorList>
    </citation>
    <scope>NUCLEOTIDE SEQUENCE [LARGE SCALE GENOMIC DNA]</scope>
    <source>
        <strain evidence="2 3">ATCC 30569</strain>
    </source>
</reference>
<dbReference type="PANTHER" id="PTHR14614">
    <property type="entry name" value="HEPATOCELLULAR CARCINOMA-ASSOCIATED ANTIGEN"/>
    <property type="match status" value="1"/>
</dbReference>
<evidence type="ECO:0000313" key="2">
    <source>
        <dbReference type="EMBL" id="KAG2387341.1"/>
    </source>
</evidence>
<dbReference type="EMBL" id="PYSW02000013">
    <property type="protein sequence ID" value="KAG2387341.1"/>
    <property type="molecule type" value="Genomic_DNA"/>
</dbReference>
<dbReference type="SUPFAM" id="SSF53335">
    <property type="entry name" value="S-adenosyl-L-methionine-dependent methyltransferases"/>
    <property type="match status" value="1"/>
</dbReference>
<name>A0AA88KN94_NAELO</name>
<gene>
    <name evidence="2" type="ORF">C9374_001673</name>
</gene>
<dbReference type="InterPro" id="IPR019410">
    <property type="entry name" value="Methyltransf_16"/>
</dbReference>
<proteinExistence type="predicted"/>
<comment type="caution">
    <text evidence="2">The sequence shown here is derived from an EMBL/GenBank/DDBJ whole genome shotgun (WGS) entry which is preliminary data.</text>
</comment>
<dbReference type="InterPro" id="IPR029063">
    <property type="entry name" value="SAM-dependent_MTases_sf"/>
</dbReference>